<name>A0A7S2TNA8_9EUKA</name>
<dbReference type="Gene3D" id="3.10.290.10">
    <property type="entry name" value="RNA-binding S4 domain"/>
    <property type="match status" value="1"/>
</dbReference>
<dbReference type="CDD" id="cd00165">
    <property type="entry name" value="S4"/>
    <property type="match status" value="1"/>
</dbReference>
<dbReference type="InterPro" id="IPR036986">
    <property type="entry name" value="S4_RNA-bd_sf"/>
</dbReference>
<dbReference type="SMART" id="SM00363">
    <property type="entry name" value="S4"/>
    <property type="match status" value="1"/>
</dbReference>
<dbReference type="EMBL" id="HBHP01013418">
    <property type="protein sequence ID" value="CAD9760813.1"/>
    <property type="molecule type" value="Transcribed_RNA"/>
</dbReference>
<dbReference type="InterPro" id="IPR002942">
    <property type="entry name" value="S4_RNA-bd"/>
</dbReference>
<feature type="domain" description="RNA-binding S4" evidence="2">
    <location>
        <begin position="281"/>
        <end position="345"/>
    </location>
</feature>
<dbReference type="Pfam" id="PF01479">
    <property type="entry name" value="S4"/>
    <property type="match status" value="1"/>
</dbReference>
<organism evidence="3">
    <name type="scientific">Lotharella oceanica</name>
    <dbReference type="NCBI Taxonomy" id="641309"/>
    <lineage>
        <taxon>Eukaryota</taxon>
        <taxon>Sar</taxon>
        <taxon>Rhizaria</taxon>
        <taxon>Cercozoa</taxon>
        <taxon>Chlorarachniophyceae</taxon>
        <taxon>Lotharella</taxon>
    </lineage>
</organism>
<sequence>MRAFTRLSRLPLRCGEVLSASRYSQSILTTSPIDRAPRAEAQWGAALDGAASLWSEATSTLMERYPVQACVAEGISSVDSMASVPEVQEECISNHLQGQHPAPIRTEIFFTRGPASTPHLPGAPPTLVPNAARKKPLGSVSVASLSTMQFAMGERSNTPQSKSSARGAIRPWLVIAARASEENTKRLNAMGKQPPHRREERKRRKLALYSKKQAPLEKTWELHNPWRAARYKLSDEGIRLFTHSKAFSMYYQVRDKKVRRACKKYRKRLHRVHLLYKRFEYTIEVVLVRLGWAKNISQAREWVKRGRILINDKVERKISYTLQKGDKLTVQNKIEVATLIKSRYNQVHWRMQSRAIQPLRKGRGDEGRKYNDFKRKLPWARYLRYFLYHNPEFICNYNTLTAIYRPINTTERAHGVRYPRHFGPGLFFWREVYNFYRS</sequence>
<dbReference type="SUPFAM" id="SSF55174">
    <property type="entry name" value="Alpha-L RNA-binding motif"/>
    <property type="match status" value="1"/>
</dbReference>
<accession>A0A7S2TNA8</accession>
<proteinExistence type="predicted"/>
<keyword evidence="1" id="KW-0694">RNA-binding</keyword>
<dbReference type="GO" id="GO:0003723">
    <property type="term" value="F:RNA binding"/>
    <property type="evidence" value="ECO:0007669"/>
    <property type="project" value="UniProtKB-KW"/>
</dbReference>
<gene>
    <name evidence="3" type="ORF">LSP00402_LOCUS8359</name>
</gene>
<dbReference type="PROSITE" id="PS50889">
    <property type="entry name" value="S4"/>
    <property type="match status" value="1"/>
</dbReference>
<dbReference type="AlphaFoldDB" id="A0A7S2TNA8"/>
<evidence type="ECO:0000313" key="3">
    <source>
        <dbReference type="EMBL" id="CAD9760813.1"/>
    </source>
</evidence>
<evidence type="ECO:0000256" key="1">
    <source>
        <dbReference type="PROSITE-ProRule" id="PRU00182"/>
    </source>
</evidence>
<reference evidence="3" key="1">
    <citation type="submission" date="2021-01" db="EMBL/GenBank/DDBJ databases">
        <authorList>
            <person name="Corre E."/>
            <person name="Pelletier E."/>
            <person name="Niang G."/>
            <person name="Scheremetjew M."/>
            <person name="Finn R."/>
            <person name="Kale V."/>
            <person name="Holt S."/>
            <person name="Cochrane G."/>
            <person name="Meng A."/>
            <person name="Brown T."/>
            <person name="Cohen L."/>
        </authorList>
    </citation>
    <scope>NUCLEOTIDE SEQUENCE</scope>
    <source>
        <strain evidence="3">CCMP622</strain>
    </source>
</reference>
<evidence type="ECO:0000259" key="2">
    <source>
        <dbReference type="SMART" id="SM00363"/>
    </source>
</evidence>
<protein>
    <recommendedName>
        <fullName evidence="2">RNA-binding S4 domain-containing protein</fullName>
    </recommendedName>
</protein>